<dbReference type="OrthoDB" id="9806127at2"/>
<dbReference type="Gene3D" id="3.40.50.300">
    <property type="entry name" value="P-loop containing nucleotide triphosphate hydrolases"/>
    <property type="match status" value="1"/>
</dbReference>
<dbReference type="Gene3D" id="1.20.1560.10">
    <property type="entry name" value="ABC transporter type 1, transmembrane domain"/>
    <property type="match status" value="1"/>
</dbReference>
<evidence type="ECO:0000256" key="3">
    <source>
        <dbReference type="ARBA" id="ARBA00022475"/>
    </source>
</evidence>
<sequence length="652" mass="70774">MDVVMRFGAPNPRDDDPDPWSTKIRPGTVRRVLGYFRPHIGKVALFVLIAVLEAVAIVATPLIMRELIDNGILKNDLDVVLWMAGLTALLAVLGAGLSLVSAYIAGKIGEGVTYDIRTQVLDHVRRLPIAFFTRTQTGVLVNRLHTEVIMAQQTFGHLLLVATSAIAVVLVLAELIYLSWLVAVVTLVVIALFLVPWVYVGRLIGQRTGKIMDANASLGGLLQERFNVQGAMLSKLYGRPDEEMADYENRAGRIRKLGVSLSVWGRMSFVMMTLMASLATALVYGIGGGLVLDGAFQLGTLIAIATLLARLLGPITQLSGMQETAQTVVVAFSRFFEMLDLKPLIKEKPEAVELAKDVTPDIEFQNVKFRYPTADEVSLSSLEHVRAAKGRGEVTSDVLRGVDFHVPAGTLTALVGPSGAGKSTITHLVTRLYDPTSGTIRVGGQDLRDLTFDSLRESVGVVSQDSYLFHDTIRENLLYARPAATEEELIEACKGAQIWDLVQSLPSGFDTVAGDRGYRMSGGEKQRLAIARLLLKAPSIVVLDEATAHLDSESEAAVQRALKTALRDRTSLVIAHRLSTIREADQILVIDGGGVRERGTHDELLAAGGLYSELYHTQFANPESNGTKADRDGTGFDDEPEPEPVFYGLHGG</sequence>
<dbReference type="FunFam" id="3.40.50.300:FF:000221">
    <property type="entry name" value="Multidrug ABC transporter ATP-binding protein"/>
    <property type="match status" value="1"/>
</dbReference>
<dbReference type="PROSITE" id="PS00211">
    <property type="entry name" value="ABC_TRANSPORTER_1"/>
    <property type="match status" value="1"/>
</dbReference>
<keyword evidence="9 12" id="KW-0472">Membrane</keyword>
<dbReference type="AlphaFoldDB" id="A0A1R0KUY9"/>
<dbReference type="EMBL" id="MQUQ01000006">
    <property type="protein sequence ID" value="OLZ52458.1"/>
    <property type="molecule type" value="Genomic_DNA"/>
</dbReference>
<dbReference type="InterPro" id="IPR003439">
    <property type="entry name" value="ABC_transporter-like_ATP-bd"/>
</dbReference>
<keyword evidence="7" id="KW-0067">ATP-binding</keyword>
<dbReference type="RefSeq" id="WP_076160585.1">
    <property type="nucleotide sequence ID" value="NZ_JBEZVB010000069.1"/>
</dbReference>
<feature type="transmembrane region" description="Helical" evidence="12">
    <location>
        <begin position="79"/>
        <end position="104"/>
    </location>
</feature>
<dbReference type="CDD" id="cd18550">
    <property type="entry name" value="ABC_6TM_exporter_like"/>
    <property type="match status" value="1"/>
</dbReference>
<reference evidence="15 16" key="1">
    <citation type="submission" date="2016-01" db="EMBL/GenBank/DDBJ databases">
        <title>Amycolatopsis coloradensis genome sequencing and assembly.</title>
        <authorList>
            <person name="Mayilraj S."/>
        </authorList>
    </citation>
    <scope>NUCLEOTIDE SEQUENCE [LARGE SCALE GENOMIC DNA]</scope>
    <source>
        <strain evidence="15 16">DSM 44225</strain>
    </source>
</reference>
<gene>
    <name evidence="15" type="ORF">BS329_14155</name>
</gene>
<dbReference type="InterPro" id="IPR027417">
    <property type="entry name" value="P-loop_NTPase"/>
</dbReference>
<proteinExistence type="inferred from homology"/>
<keyword evidence="3" id="KW-1003">Cell membrane</keyword>
<comment type="subcellular location">
    <subcellularLocation>
        <location evidence="1">Cell inner membrane</location>
        <topology evidence="1">Multi-pass membrane protein</topology>
    </subcellularLocation>
</comment>
<dbReference type="InterPro" id="IPR003593">
    <property type="entry name" value="AAA+_ATPase"/>
</dbReference>
<dbReference type="PROSITE" id="PS50893">
    <property type="entry name" value="ABC_TRANSPORTER_2"/>
    <property type="match status" value="1"/>
</dbReference>
<name>A0A1R0KUY9_9PSEU</name>
<organism evidence="15 16">
    <name type="scientific">Amycolatopsis coloradensis</name>
    <dbReference type="NCBI Taxonomy" id="76021"/>
    <lineage>
        <taxon>Bacteria</taxon>
        <taxon>Bacillati</taxon>
        <taxon>Actinomycetota</taxon>
        <taxon>Actinomycetes</taxon>
        <taxon>Pseudonocardiales</taxon>
        <taxon>Pseudonocardiaceae</taxon>
        <taxon>Amycolatopsis</taxon>
    </lineage>
</organism>
<evidence type="ECO:0000259" key="13">
    <source>
        <dbReference type="PROSITE" id="PS50893"/>
    </source>
</evidence>
<keyword evidence="6" id="KW-0547">Nucleotide-binding</keyword>
<dbReference type="SMART" id="SM00382">
    <property type="entry name" value="AAA"/>
    <property type="match status" value="1"/>
</dbReference>
<dbReference type="SUPFAM" id="SSF90123">
    <property type="entry name" value="ABC transporter transmembrane region"/>
    <property type="match status" value="1"/>
</dbReference>
<dbReference type="PROSITE" id="PS50929">
    <property type="entry name" value="ABC_TM1F"/>
    <property type="match status" value="1"/>
</dbReference>
<evidence type="ECO:0000256" key="10">
    <source>
        <dbReference type="ARBA" id="ARBA00023455"/>
    </source>
</evidence>
<evidence type="ECO:0000256" key="5">
    <source>
        <dbReference type="ARBA" id="ARBA00022692"/>
    </source>
</evidence>
<dbReference type="Pfam" id="PF00005">
    <property type="entry name" value="ABC_tran"/>
    <property type="match status" value="1"/>
</dbReference>
<keyword evidence="5 12" id="KW-0812">Transmembrane</keyword>
<comment type="caution">
    <text evidence="15">The sequence shown here is derived from an EMBL/GenBank/DDBJ whole genome shotgun (WGS) entry which is preliminary data.</text>
</comment>
<dbReference type="GO" id="GO:0015421">
    <property type="term" value="F:ABC-type oligopeptide transporter activity"/>
    <property type="evidence" value="ECO:0007669"/>
    <property type="project" value="TreeGrafter"/>
</dbReference>
<feature type="region of interest" description="Disordered" evidence="11">
    <location>
        <begin position="620"/>
        <end position="652"/>
    </location>
</feature>
<dbReference type="STRING" id="76021.BS329_14155"/>
<evidence type="ECO:0000256" key="1">
    <source>
        <dbReference type="ARBA" id="ARBA00004429"/>
    </source>
</evidence>
<comment type="similarity">
    <text evidence="10">Belongs to the ABC transporter superfamily. Siderophore-Fe(3+) uptake transporter (SIUT) (TC 3.A.1.21) family.</text>
</comment>
<feature type="domain" description="ABC transmembrane type-1" evidence="14">
    <location>
        <begin position="44"/>
        <end position="327"/>
    </location>
</feature>
<evidence type="ECO:0000256" key="9">
    <source>
        <dbReference type="ARBA" id="ARBA00023136"/>
    </source>
</evidence>
<dbReference type="PANTHER" id="PTHR43394">
    <property type="entry name" value="ATP-DEPENDENT PERMEASE MDL1, MITOCHONDRIAL"/>
    <property type="match status" value="1"/>
</dbReference>
<dbReference type="Pfam" id="PF00664">
    <property type="entry name" value="ABC_membrane"/>
    <property type="match status" value="1"/>
</dbReference>
<evidence type="ECO:0000256" key="2">
    <source>
        <dbReference type="ARBA" id="ARBA00022448"/>
    </source>
</evidence>
<feature type="transmembrane region" description="Helical" evidence="12">
    <location>
        <begin position="179"/>
        <end position="200"/>
    </location>
</feature>
<dbReference type="Proteomes" id="UP000187486">
    <property type="component" value="Unassembled WGS sequence"/>
</dbReference>
<dbReference type="InterPro" id="IPR017871">
    <property type="entry name" value="ABC_transporter-like_CS"/>
</dbReference>
<keyword evidence="8 12" id="KW-1133">Transmembrane helix</keyword>
<keyword evidence="2" id="KW-0813">Transport</keyword>
<dbReference type="InterPro" id="IPR039421">
    <property type="entry name" value="Type_1_exporter"/>
</dbReference>
<evidence type="ECO:0000259" key="14">
    <source>
        <dbReference type="PROSITE" id="PS50929"/>
    </source>
</evidence>
<evidence type="ECO:0000256" key="4">
    <source>
        <dbReference type="ARBA" id="ARBA00022519"/>
    </source>
</evidence>
<feature type="transmembrane region" description="Helical" evidence="12">
    <location>
        <begin position="155"/>
        <end position="173"/>
    </location>
</feature>
<evidence type="ECO:0000256" key="8">
    <source>
        <dbReference type="ARBA" id="ARBA00022989"/>
    </source>
</evidence>
<keyword evidence="4" id="KW-0997">Cell inner membrane</keyword>
<evidence type="ECO:0000256" key="12">
    <source>
        <dbReference type="SAM" id="Phobius"/>
    </source>
</evidence>
<feature type="domain" description="ABC transporter" evidence="13">
    <location>
        <begin position="377"/>
        <end position="617"/>
    </location>
</feature>
<evidence type="ECO:0000256" key="6">
    <source>
        <dbReference type="ARBA" id="ARBA00022741"/>
    </source>
</evidence>
<feature type="transmembrane region" description="Helical" evidence="12">
    <location>
        <begin position="43"/>
        <end position="64"/>
    </location>
</feature>
<keyword evidence="16" id="KW-1185">Reference proteome</keyword>
<dbReference type="SUPFAM" id="SSF52540">
    <property type="entry name" value="P-loop containing nucleoside triphosphate hydrolases"/>
    <property type="match status" value="1"/>
</dbReference>
<dbReference type="InterPro" id="IPR036640">
    <property type="entry name" value="ABC1_TM_sf"/>
</dbReference>
<evidence type="ECO:0000256" key="7">
    <source>
        <dbReference type="ARBA" id="ARBA00022840"/>
    </source>
</evidence>
<evidence type="ECO:0000313" key="15">
    <source>
        <dbReference type="EMBL" id="OLZ52458.1"/>
    </source>
</evidence>
<dbReference type="GO" id="GO:0005524">
    <property type="term" value="F:ATP binding"/>
    <property type="evidence" value="ECO:0007669"/>
    <property type="project" value="UniProtKB-KW"/>
</dbReference>
<protein>
    <submittedName>
        <fullName evidence="15">ABC transporter</fullName>
    </submittedName>
</protein>
<evidence type="ECO:0000313" key="16">
    <source>
        <dbReference type="Proteomes" id="UP000187486"/>
    </source>
</evidence>
<evidence type="ECO:0000256" key="11">
    <source>
        <dbReference type="SAM" id="MobiDB-lite"/>
    </source>
</evidence>
<dbReference type="GO" id="GO:0016887">
    <property type="term" value="F:ATP hydrolysis activity"/>
    <property type="evidence" value="ECO:0007669"/>
    <property type="project" value="InterPro"/>
</dbReference>
<dbReference type="InterPro" id="IPR011527">
    <property type="entry name" value="ABC1_TM_dom"/>
</dbReference>
<dbReference type="PANTHER" id="PTHR43394:SF1">
    <property type="entry name" value="ATP-BINDING CASSETTE SUB-FAMILY B MEMBER 10, MITOCHONDRIAL"/>
    <property type="match status" value="1"/>
</dbReference>
<dbReference type="GO" id="GO:0005886">
    <property type="term" value="C:plasma membrane"/>
    <property type="evidence" value="ECO:0007669"/>
    <property type="project" value="UniProtKB-SubCell"/>
</dbReference>
<accession>A0A1R0KUY9</accession>